<gene>
    <name evidence="2" type="ORF">OPV22_017554</name>
</gene>
<evidence type="ECO:0000313" key="3">
    <source>
        <dbReference type="Proteomes" id="UP001222027"/>
    </source>
</evidence>
<proteinExistence type="predicted"/>
<dbReference type="EMBL" id="JAQQAF010000005">
    <property type="protein sequence ID" value="KAJ8485069.1"/>
    <property type="molecule type" value="Genomic_DNA"/>
</dbReference>
<sequence length="204" mass="22111">MLACFLSCLGAVLSCCHQTKHLKEESSFKIQPFHEVRIAQASITAALKANARKFCVSASLNPASVVAVPPPGIKHGFLLYFDAQDANLMSDNEEQSEAEPKKDQIVVDFARVVDPCDLIQSAPVRGIASTALLFYGQNPCVNLKACVLNLLEILRGTQLNAASRWKFIIEDGVNPSVLGGISLAINYRNTAMASDIYATEDLDI</sequence>
<accession>A0AAV8R296</accession>
<protein>
    <submittedName>
        <fullName evidence="2">Uncharacterized protein</fullName>
    </submittedName>
</protein>
<dbReference type="Proteomes" id="UP001222027">
    <property type="component" value="Unassembled WGS sequence"/>
</dbReference>
<name>A0AAV8R296_ENSVE</name>
<keyword evidence="3" id="KW-1185">Reference proteome</keyword>
<dbReference type="AlphaFoldDB" id="A0AAV8R296"/>
<organism evidence="2 3">
    <name type="scientific">Ensete ventricosum</name>
    <name type="common">Abyssinian banana</name>
    <name type="synonym">Musa ensete</name>
    <dbReference type="NCBI Taxonomy" id="4639"/>
    <lineage>
        <taxon>Eukaryota</taxon>
        <taxon>Viridiplantae</taxon>
        <taxon>Streptophyta</taxon>
        <taxon>Embryophyta</taxon>
        <taxon>Tracheophyta</taxon>
        <taxon>Spermatophyta</taxon>
        <taxon>Magnoliopsida</taxon>
        <taxon>Liliopsida</taxon>
        <taxon>Zingiberales</taxon>
        <taxon>Musaceae</taxon>
        <taxon>Ensete</taxon>
    </lineage>
</organism>
<feature type="chain" id="PRO_5043956171" evidence="1">
    <location>
        <begin position="19"/>
        <end position="204"/>
    </location>
</feature>
<reference evidence="2 3" key="1">
    <citation type="submission" date="2022-12" db="EMBL/GenBank/DDBJ databases">
        <title>Chromosome-scale assembly of the Ensete ventricosum genome.</title>
        <authorList>
            <person name="Dussert Y."/>
            <person name="Stocks J."/>
            <person name="Wendawek A."/>
            <person name="Woldeyes F."/>
            <person name="Nichols R.A."/>
            <person name="Borrell J.S."/>
        </authorList>
    </citation>
    <scope>NUCLEOTIDE SEQUENCE [LARGE SCALE GENOMIC DNA]</scope>
    <source>
        <strain evidence="3">cv. Maze</strain>
        <tissue evidence="2">Seeds</tissue>
    </source>
</reference>
<feature type="signal peptide" evidence="1">
    <location>
        <begin position="1"/>
        <end position="18"/>
    </location>
</feature>
<evidence type="ECO:0000313" key="2">
    <source>
        <dbReference type="EMBL" id="KAJ8485069.1"/>
    </source>
</evidence>
<keyword evidence="1" id="KW-0732">Signal</keyword>
<comment type="caution">
    <text evidence="2">The sequence shown here is derived from an EMBL/GenBank/DDBJ whole genome shotgun (WGS) entry which is preliminary data.</text>
</comment>
<evidence type="ECO:0000256" key="1">
    <source>
        <dbReference type="SAM" id="SignalP"/>
    </source>
</evidence>